<dbReference type="Pfam" id="PF00497">
    <property type="entry name" value="SBP_bac_3"/>
    <property type="match status" value="1"/>
</dbReference>
<name>A0A4P9UW33_METBY</name>
<proteinExistence type="inferred from homology"/>
<evidence type="ECO:0000259" key="4">
    <source>
        <dbReference type="SMART" id="SM00062"/>
    </source>
</evidence>
<dbReference type="AlphaFoldDB" id="A0A4P9UW33"/>
<feature type="chain" id="PRO_5020192722" evidence="3">
    <location>
        <begin position="24"/>
        <end position="281"/>
    </location>
</feature>
<feature type="domain" description="Solute-binding protein family 3/N-terminal" evidence="4">
    <location>
        <begin position="27"/>
        <end position="266"/>
    </location>
</feature>
<dbReference type="GO" id="GO:0046170">
    <property type="term" value="P:methanol catabolic process"/>
    <property type="evidence" value="ECO:0007669"/>
    <property type="project" value="InterPro"/>
</dbReference>
<protein>
    <submittedName>
        <fullName evidence="5">Methanol oxidation system protein MoxJ</fullName>
    </submittedName>
</protein>
<dbReference type="OrthoDB" id="176845at2"/>
<dbReference type="InterPro" id="IPR022455">
    <property type="entry name" value="Methanol_oxidation_MoxJ"/>
</dbReference>
<keyword evidence="2 3" id="KW-0732">Signal</keyword>
<dbReference type="SMART" id="SM00062">
    <property type="entry name" value="PBPb"/>
    <property type="match status" value="1"/>
</dbReference>
<dbReference type="EMBL" id="CP035467">
    <property type="protein sequence ID" value="QCW83946.1"/>
    <property type="molecule type" value="Genomic_DNA"/>
</dbReference>
<dbReference type="SUPFAM" id="SSF53850">
    <property type="entry name" value="Periplasmic binding protein-like II"/>
    <property type="match status" value="1"/>
</dbReference>
<keyword evidence="6" id="KW-1185">Reference proteome</keyword>
<dbReference type="GO" id="GO:0042597">
    <property type="term" value="C:periplasmic space"/>
    <property type="evidence" value="ECO:0007669"/>
    <property type="project" value="InterPro"/>
</dbReference>
<accession>A0A4P9UW33</accession>
<sequence length="281" mass="31141">MKQLNDILTALAIGLAVSASAHASEEPLKVCNAENEMPYANKKGEGFENKIAQVVGEALGRPIEYVNWTDARYFVRDYLDKGLCDVVIGMDAGDPRVLTTEPYYRSGYVFISRVKDGLDLHGWDSNALMNAERIAFIPGTPAEVMMRKIGRYNDQFNYMHELVGFKSRRNQYVKYDSSKLVGEVASGKAEVAVLWGPSAARYVKESATPLTMAVIPDNNVRADGEKVGFHYSTSMGVRKEDTKLLEQLNQVLAERRQDIDRILSAEGIPVVSEPAQALASQ</sequence>
<dbReference type="PANTHER" id="PTHR35936">
    <property type="entry name" value="MEMBRANE-BOUND LYTIC MUREIN TRANSGLYCOSYLASE F"/>
    <property type="match status" value="1"/>
</dbReference>
<dbReference type="NCBIfam" id="TIGR03870">
    <property type="entry name" value="ABC_MoxJ"/>
    <property type="match status" value="1"/>
</dbReference>
<evidence type="ECO:0000256" key="2">
    <source>
        <dbReference type="ARBA" id="ARBA00022729"/>
    </source>
</evidence>
<dbReference type="RefSeq" id="WP_017842206.1">
    <property type="nucleotide sequence ID" value="NZ_CP035467.1"/>
</dbReference>
<dbReference type="PANTHER" id="PTHR35936:SF17">
    <property type="entry name" value="ARGININE-BINDING EXTRACELLULAR PROTEIN ARTP"/>
    <property type="match status" value="1"/>
</dbReference>
<comment type="similarity">
    <text evidence="1">Belongs to the bacterial solute-binding protein 3 family.</text>
</comment>
<evidence type="ECO:0000256" key="3">
    <source>
        <dbReference type="SAM" id="SignalP"/>
    </source>
</evidence>
<dbReference type="Gene3D" id="3.40.190.10">
    <property type="entry name" value="Periplasmic binding protein-like II"/>
    <property type="match status" value="2"/>
</dbReference>
<reference evidence="6" key="1">
    <citation type="journal article" date="2019" name="J. Bacteriol.">
        <title>A Mutagenic Screen Identifies a TonB-Dependent Receptor Required for the Lanthanide Metal Switch in the Type I Methanotroph 'Methylotuvimicrobium buryatense' 5GB1C.</title>
        <authorList>
            <person name="Groom J.D."/>
            <person name="Ford S.M."/>
            <person name="Pesesky M.W."/>
            <person name="Lidstrom M.E."/>
        </authorList>
    </citation>
    <scope>NUCLEOTIDE SEQUENCE [LARGE SCALE GENOMIC DNA]</scope>
    <source>
        <strain evidence="6">5GB1C</strain>
    </source>
</reference>
<evidence type="ECO:0000313" key="6">
    <source>
        <dbReference type="Proteomes" id="UP000305881"/>
    </source>
</evidence>
<evidence type="ECO:0000256" key="1">
    <source>
        <dbReference type="ARBA" id="ARBA00010333"/>
    </source>
</evidence>
<feature type="signal peptide" evidence="3">
    <location>
        <begin position="1"/>
        <end position="23"/>
    </location>
</feature>
<dbReference type="KEGG" id="mbur:EQU24_18140"/>
<organism evidence="5 6">
    <name type="scientific">Methylotuvimicrobium buryatense</name>
    <name type="common">Methylomicrobium buryatense</name>
    <dbReference type="NCBI Taxonomy" id="95641"/>
    <lineage>
        <taxon>Bacteria</taxon>
        <taxon>Pseudomonadati</taxon>
        <taxon>Pseudomonadota</taxon>
        <taxon>Gammaproteobacteria</taxon>
        <taxon>Methylococcales</taxon>
        <taxon>Methylococcaceae</taxon>
        <taxon>Methylotuvimicrobium</taxon>
    </lineage>
</organism>
<dbReference type="InterPro" id="IPR001638">
    <property type="entry name" value="Solute-binding_3/MltF_N"/>
</dbReference>
<dbReference type="Proteomes" id="UP000305881">
    <property type="component" value="Chromosome"/>
</dbReference>
<dbReference type="STRING" id="675511.GCA_000341735_03823"/>
<evidence type="ECO:0000313" key="5">
    <source>
        <dbReference type="EMBL" id="QCW83946.1"/>
    </source>
</evidence>
<gene>
    <name evidence="5" type="primary">moxJ</name>
    <name evidence="5" type="ORF">EQU24_18140</name>
</gene>